<proteinExistence type="predicted"/>
<organism evidence="1 2">
    <name type="scientific">Riccia sorocarpa</name>
    <dbReference type="NCBI Taxonomy" id="122646"/>
    <lineage>
        <taxon>Eukaryota</taxon>
        <taxon>Viridiplantae</taxon>
        <taxon>Streptophyta</taxon>
        <taxon>Embryophyta</taxon>
        <taxon>Marchantiophyta</taxon>
        <taxon>Marchantiopsida</taxon>
        <taxon>Marchantiidae</taxon>
        <taxon>Marchantiales</taxon>
        <taxon>Ricciaceae</taxon>
        <taxon>Riccia</taxon>
    </lineage>
</organism>
<evidence type="ECO:0000313" key="1">
    <source>
        <dbReference type="EMBL" id="KAL3694448.1"/>
    </source>
</evidence>
<protein>
    <submittedName>
        <fullName evidence="1">Uncharacterized protein</fullName>
    </submittedName>
</protein>
<keyword evidence="2" id="KW-1185">Reference proteome</keyword>
<comment type="caution">
    <text evidence="1">The sequence shown here is derived from an EMBL/GenBank/DDBJ whole genome shotgun (WGS) entry which is preliminary data.</text>
</comment>
<dbReference type="EMBL" id="JBJQOH010000003">
    <property type="protein sequence ID" value="KAL3694448.1"/>
    <property type="molecule type" value="Genomic_DNA"/>
</dbReference>
<reference evidence="1 2" key="1">
    <citation type="submission" date="2024-09" db="EMBL/GenBank/DDBJ databases">
        <title>Chromosome-scale assembly of Riccia sorocarpa.</title>
        <authorList>
            <person name="Paukszto L."/>
        </authorList>
    </citation>
    <scope>NUCLEOTIDE SEQUENCE [LARGE SCALE GENOMIC DNA]</scope>
    <source>
        <strain evidence="1">LP-2024</strain>
        <tissue evidence="1">Aerial parts of the thallus</tissue>
    </source>
</reference>
<sequence>MSGLRISQCLLDQVELHEQNKEVFSWDVELAPLGRVPGARELILRVIFNSDQGGTTPAKDMGLVFNTHVTGESALVLFFEDEEKKRLCRIALHPKLYNDLFDRDHDFDTLQSLGHDLETDKSVGYRAANLINLREYLVTSNSSHSRVWSLLKDVAAAGVPLDALGTIPKTVLFARANFDVGEWTKKKLSSSLSSSLGLNSRDANVSLPIANDCTEIVLVGEITLAKKQGRKQAAPKLGKIIKRKSEPFSFEQEHIQQRR</sequence>
<evidence type="ECO:0000313" key="2">
    <source>
        <dbReference type="Proteomes" id="UP001633002"/>
    </source>
</evidence>
<dbReference type="Proteomes" id="UP001633002">
    <property type="component" value="Unassembled WGS sequence"/>
</dbReference>
<dbReference type="AlphaFoldDB" id="A0ABD3HSS0"/>
<name>A0ABD3HSS0_9MARC</name>
<gene>
    <name evidence="1" type="ORF">R1sor_008099</name>
</gene>
<accession>A0ABD3HSS0</accession>